<feature type="region of interest" description="Disordered" evidence="1">
    <location>
        <begin position="581"/>
        <end position="609"/>
    </location>
</feature>
<dbReference type="AlphaFoldDB" id="A0A9P4Q4M6"/>
<dbReference type="EMBL" id="MU003831">
    <property type="protein sequence ID" value="KAF2718054.1"/>
    <property type="molecule type" value="Genomic_DNA"/>
</dbReference>
<evidence type="ECO:0000313" key="3">
    <source>
        <dbReference type="Proteomes" id="UP000799441"/>
    </source>
</evidence>
<feature type="region of interest" description="Disordered" evidence="1">
    <location>
        <begin position="243"/>
        <end position="278"/>
    </location>
</feature>
<comment type="caution">
    <text evidence="2">The sequence shown here is derived from an EMBL/GenBank/DDBJ whole genome shotgun (WGS) entry which is preliminary data.</text>
</comment>
<feature type="region of interest" description="Disordered" evidence="1">
    <location>
        <begin position="791"/>
        <end position="818"/>
    </location>
</feature>
<evidence type="ECO:0008006" key="4">
    <source>
        <dbReference type="Google" id="ProtNLM"/>
    </source>
</evidence>
<sequence length="1143" mass="126306">MAALTSSLNKRGYYKPGDDDDLYDSVTYSHYNAQKKRKVAEVIDLISEDENYKPPTRTSKAAKLTTASRQSLPKPHKSAKQANKAQSPVTSTYREANADTRGRLLDSFRSVYEPQRIADRHPELICSSSAGKAGSNDEPFHKDESLSHSLKKRLVTNSTASLVQATEPLVVPQETTRQVAASPRIFKADEERLDPVKFEDNEGNISRISSTGKEEDDDIQKREERRLLSMQLRLKAKQKRVKTISDRIRFNPSGAAQQRDKDQSQSLRDTEHNGFPENMELRRTMQHGSGVIKLDQTAGRSDPVALQRPSLRDGSIANIMTQRTILSDENIQLYKASTKPRFTSKPFSYSKQDAHLPAEKISDKINSGKSTALPEEQRTLQKQNMRKDHPKVATQLSTAGHVPHPQSKPLIARQKGIANLIASATTGGSSVPVLRHHEQQSPNINTAARGSSEIADESFSIAKVSPHDRQPAAQDGSNSSIASQQQPVVQGTSTAANSIRHDVIRKKQERNARNRAESFEISSMESESEPDRTALPAPPPPRPPRPIAVASPPPSPSPFTENLPEGLDAGIPRLERRRGQKNQFGMHRSCQSNLTRSHLDTSAARDTRVRSLKPHTVTLNASTWKDPIRGKDLANSKPVLSHPSQRLSVVKYPAHPVDQIDSHRSHGRRLGKLTAEDASLILWATATSDWNYVATKFSLTFGQQRAAKTLRNRFKKLSLALQLQAIPVRENEVLELAADGDVEALKELNRSVHGEVPDIETVCHSNRVPVIGDIKRSTAYYAGTPASRSSFNSPCAAESASHTGPAIRARPSVSDQPHSTYDLCSEALTVATDSQLRPTVGGKKIDYNALLQAYLTQDTQPTDIEELEANPPNTAFPKSPSPITDEDYCHFAYQVEKLELPHYYPSASSSPTPNPTPAWHLLSPTFTHPSPANTHAAKAATYPTTFPTAGLLDSYTLSSTHDINGLAEVTFTCPGRGEVRTRVRRVMRTFYDGIKPSVAKYDWVDRTGYVVKEQTFLPKDSQELDPLFEEDVKDDGKEWTRKGGETMVGESIYTVSALANSRAMERYIAVTVRCDGNLSRWDAEKRAARNELEDEYGDNGNDGEAARLFGKEGPLATGVGKGGKRAKVRVWVVKVKLEGPRNL</sequence>
<protein>
    <recommendedName>
        <fullName evidence="4">Myb-like domain-containing protein</fullName>
    </recommendedName>
</protein>
<feature type="compositionally biased region" description="Basic and acidic residues" evidence="1">
    <location>
        <begin position="597"/>
        <end position="609"/>
    </location>
</feature>
<feature type="compositionally biased region" description="Basic and acidic residues" evidence="1">
    <location>
        <begin position="499"/>
        <end position="518"/>
    </location>
</feature>
<feature type="region of interest" description="Disordered" evidence="1">
    <location>
        <begin position="47"/>
        <end position="98"/>
    </location>
</feature>
<dbReference type="OrthoDB" id="3647232at2759"/>
<feature type="compositionally biased region" description="Basic and acidic residues" evidence="1">
    <location>
        <begin position="258"/>
        <end position="278"/>
    </location>
</feature>
<feature type="compositionally biased region" description="Polar residues" evidence="1">
    <location>
        <begin position="475"/>
        <end position="497"/>
    </location>
</feature>
<feature type="compositionally biased region" description="Polar residues" evidence="1">
    <location>
        <begin position="80"/>
        <end position="94"/>
    </location>
</feature>
<keyword evidence="3" id="KW-1185">Reference proteome</keyword>
<gene>
    <name evidence="2" type="ORF">K431DRAFT_315245</name>
</gene>
<accession>A0A9P4Q4M6</accession>
<proteinExistence type="predicted"/>
<feature type="region of interest" description="Disordered" evidence="1">
    <location>
        <begin position="199"/>
        <end position="220"/>
    </location>
</feature>
<evidence type="ECO:0000313" key="2">
    <source>
        <dbReference type="EMBL" id="KAF2718054.1"/>
    </source>
</evidence>
<feature type="region of interest" description="Disordered" evidence="1">
    <location>
        <begin position="465"/>
        <end position="567"/>
    </location>
</feature>
<organism evidence="2 3">
    <name type="scientific">Polychaeton citri CBS 116435</name>
    <dbReference type="NCBI Taxonomy" id="1314669"/>
    <lineage>
        <taxon>Eukaryota</taxon>
        <taxon>Fungi</taxon>
        <taxon>Dikarya</taxon>
        <taxon>Ascomycota</taxon>
        <taxon>Pezizomycotina</taxon>
        <taxon>Dothideomycetes</taxon>
        <taxon>Dothideomycetidae</taxon>
        <taxon>Capnodiales</taxon>
        <taxon>Capnodiaceae</taxon>
        <taxon>Polychaeton</taxon>
    </lineage>
</organism>
<evidence type="ECO:0000256" key="1">
    <source>
        <dbReference type="SAM" id="MobiDB-lite"/>
    </source>
</evidence>
<dbReference type="Proteomes" id="UP000799441">
    <property type="component" value="Unassembled WGS sequence"/>
</dbReference>
<reference evidence="2" key="1">
    <citation type="journal article" date="2020" name="Stud. Mycol.">
        <title>101 Dothideomycetes genomes: a test case for predicting lifestyles and emergence of pathogens.</title>
        <authorList>
            <person name="Haridas S."/>
            <person name="Albert R."/>
            <person name="Binder M."/>
            <person name="Bloem J."/>
            <person name="Labutti K."/>
            <person name="Salamov A."/>
            <person name="Andreopoulos B."/>
            <person name="Baker S."/>
            <person name="Barry K."/>
            <person name="Bills G."/>
            <person name="Bluhm B."/>
            <person name="Cannon C."/>
            <person name="Castanera R."/>
            <person name="Culley D."/>
            <person name="Daum C."/>
            <person name="Ezra D."/>
            <person name="Gonzalez J."/>
            <person name="Henrissat B."/>
            <person name="Kuo A."/>
            <person name="Liang C."/>
            <person name="Lipzen A."/>
            <person name="Lutzoni F."/>
            <person name="Magnuson J."/>
            <person name="Mondo S."/>
            <person name="Nolan M."/>
            <person name="Ohm R."/>
            <person name="Pangilinan J."/>
            <person name="Park H.-J."/>
            <person name="Ramirez L."/>
            <person name="Alfaro M."/>
            <person name="Sun H."/>
            <person name="Tritt A."/>
            <person name="Yoshinaga Y."/>
            <person name="Zwiers L.-H."/>
            <person name="Turgeon B."/>
            <person name="Goodwin S."/>
            <person name="Spatafora J."/>
            <person name="Crous P."/>
            <person name="Grigoriev I."/>
        </authorList>
    </citation>
    <scope>NUCLEOTIDE SEQUENCE</scope>
    <source>
        <strain evidence="2">CBS 116435</strain>
    </source>
</reference>
<feature type="region of interest" description="Disordered" evidence="1">
    <location>
        <begin position="1"/>
        <end position="22"/>
    </location>
</feature>
<name>A0A9P4Q4M6_9PEZI</name>
<feature type="compositionally biased region" description="Pro residues" evidence="1">
    <location>
        <begin position="536"/>
        <end position="557"/>
    </location>
</feature>